<dbReference type="EMBL" id="CAJEWD010000008">
    <property type="protein sequence ID" value="CAD2080597.1"/>
    <property type="molecule type" value="Genomic_DNA"/>
</dbReference>
<dbReference type="Proteomes" id="UP000589351">
    <property type="component" value="Unassembled WGS sequence"/>
</dbReference>
<organism evidence="1 2">
    <name type="scientific">Jeotgalicoccus meleagridis</name>
    <dbReference type="NCBI Taxonomy" id="2759181"/>
    <lineage>
        <taxon>Bacteria</taxon>
        <taxon>Bacillati</taxon>
        <taxon>Bacillota</taxon>
        <taxon>Bacilli</taxon>
        <taxon>Bacillales</taxon>
        <taxon>Staphylococcaceae</taxon>
        <taxon>Jeotgalicoccus</taxon>
    </lineage>
</organism>
<accession>A0A6V7RPT2</accession>
<gene>
    <name evidence="1" type="ORF">JEODO184_01972</name>
</gene>
<evidence type="ECO:0008006" key="3">
    <source>
        <dbReference type="Google" id="ProtNLM"/>
    </source>
</evidence>
<dbReference type="InterPro" id="IPR015001">
    <property type="entry name" value="DUF1850"/>
</dbReference>
<evidence type="ECO:0000313" key="1">
    <source>
        <dbReference type="EMBL" id="CAD2080597.1"/>
    </source>
</evidence>
<sequence>MLLFIFFYKKETLVIESDTRNDIYLPIETFELHWIHSIEKEEWYEVYTIVDQELLLEETYFKTFGAGVPNESDTTAEVTEDGFVKYTVNDKYPNLYLNVSDNVQTKIVQGDQEILLYEIYEPYTAVEISVEYIPLIKRILGGNYEEKR</sequence>
<dbReference type="AlphaFoldDB" id="A0A6V7RPT2"/>
<keyword evidence="2" id="KW-1185">Reference proteome</keyword>
<proteinExistence type="predicted"/>
<dbReference type="Pfam" id="PF08905">
    <property type="entry name" value="DUF1850"/>
    <property type="match status" value="1"/>
</dbReference>
<comment type="caution">
    <text evidence="1">The sequence shown here is derived from an EMBL/GenBank/DDBJ whole genome shotgun (WGS) entry which is preliminary data.</text>
</comment>
<reference evidence="1 2" key="1">
    <citation type="submission" date="2020-07" db="EMBL/GenBank/DDBJ databases">
        <authorList>
            <person name="Criscuolo A."/>
        </authorList>
    </citation>
    <scope>NUCLEOTIDE SEQUENCE [LARGE SCALE GENOMIC DNA]</scope>
    <source>
        <strain evidence="1">CIP111649</strain>
    </source>
</reference>
<protein>
    <recommendedName>
        <fullName evidence="3">DUF1850 domain-containing protein</fullName>
    </recommendedName>
</protein>
<evidence type="ECO:0000313" key="2">
    <source>
        <dbReference type="Proteomes" id="UP000589351"/>
    </source>
</evidence>
<name>A0A6V7RPT2_9STAP</name>